<name>A0ABT8RIW1_9BACT</name>
<organism evidence="1 2">
    <name type="scientific">Rhodocytophaga aerolata</name>
    <dbReference type="NCBI Taxonomy" id="455078"/>
    <lineage>
        <taxon>Bacteria</taxon>
        <taxon>Pseudomonadati</taxon>
        <taxon>Bacteroidota</taxon>
        <taxon>Cytophagia</taxon>
        <taxon>Cytophagales</taxon>
        <taxon>Rhodocytophagaceae</taxon>
        <taxon>Rhodocytophaga</taxon>
    </lineage>
</organism>
<dbReference type="Proteomes" id="UP001168528">
    <property type="component" value="Unassembled WGS sequence"/>
</dbReference>
<evidence type="ECO:0000313" key="1">
    <source>
        <dbReference type="EMBL" id="MDO1451103.1"/>
    </source>
</evidence>
<evidence type="ECO:0000313" key="2">
    <source>
        <dbReference type="Proteomes" id="UP001168528"/>
    </source>
</evidence>
<sequence length="88" mass="10180">MAHPIHPDPALVTRLSADELFMHQYQIHIQQMVNSLNKFSSAVGQMSKQELVLSKQFLLAQLQAKKLHPLFYTFMIKEIDNRLEKCNG</sequence>
<protein>
    <submittedName>
        <fullName evidence="1">Uncharacterized protein</fullName>
    </submittedName>
</protein>
<keyword evidence="2" id="KW-1185">Reference proteome</keyword>
<dbReference type="EMBL" id="JAUKPO010000043">
    <property type="protein sequence ID" value="MDO1451103.1"/>
    <property type="molecule type" value="Genomic_DNA"/>
</dbReference>
<comment type="caution">
    <text evidence="1">The sequence shown here is derived from an EMBL/GenBank/DDBJ whole genome shotgun (WGS) entry which is preliminary data.</text>
</comment>
<gene>
    <name evidence="1" type="ORF">Q0590_32820</name>
</gene>
<proteinExistence type="predicted"/>
<dbReference type="RefSeq" id="WP_302041903.1">
    <property type="nucleotide sequence ID" value="NZ_JAUKPO010000043.1"/>
</dbReference>
<reference evidence="1" key="1">
    <citation type="submission" date="2023-07" db="EMBL/GenBank/DDBJ databases">
        <title>The genome sequence of Rhodocytophaga aerolata KACC 12507.</title>
        <authorList>
            <person name="Zhang X."/>
        </authorList>
    </citation>
    <scope>NUCLEOTIDE SEQUENCE</scope>
    <source>
        <strain evidence="1">KACC 12507</strain>
    </source>
</reference>
<accession>A0ABT8RIW1</accession>